<accession>A0A6L3VBS4</accession>
<dbReference type="InterPro" id="IPR019933">
    <property type="entry name" value="DivIVA_domain"/>
</dbReference>
<sequence length="97" mass="11007">MPGQLADVRRVMALLGTARFTRARFKEGYDPAEVDGFVGRVRDWLAGDRRGLAEVVGADDVRARSFTLRRLRETYDKDEVDAFLAALETELRRTGYV</sequence>
<dbReference type="Gene3D" id="6.10.250.660">
    <property type="match status" value="1"/>
</dbReference>
<keyword evidence="2" id="KW-1185">Reference proteome</keyword>
<reference evidence="1 2" key="1">
    <citation type="submission" date="2019-09" db="EMBL/GenBank/DDBJ databases">
        <title>Actinomadura physcomitrii sp. nov., a novel actinomycete isolated from moss [Physcomitrium sphaericum (Ludw) Fuernr].</title>
        <authorList>
            <person name="Liu C."/>
            <person name="Zhuang X."/>
        </authorList>
    </citation>
    <scope>NUCLEOTIDE SEQUENCE [LARGE SCALE GENOMIC DNA]</scope>
    <source>
        <strain evidence="1 2">CYP1-1B</strain>
    </source>
</reference>
<gene>
    <name evidence="1" type="ORF">F9B16_49835</name>
</gene>
<dbReference type="Proteomes" id="UP000483004">
    <property type="component" value="Unassembled WGS sequence"/>
</dbReference>
<protein>
    <submittedName>
        <fullName evidence="1">DivIVA domain-containing protein</fullName>
    </submittedName>
</protein>
<evidence type="ECO:0000313" key="1">
    <source>
        <dbReference type="EMBL" id="KAB2353031.1"/>
    </source>
</evidence>
<dbReference type="OrthoDB" id="5198800at2"/>
<comment type="caution">
    <text evidence="1">The sequence shown here is derived from an EMBL/GenBank/DDBJ whole genome shotgun (WGS) entry which is preliminary data.</text>
</comment>
<name>A0A6L3VBS4_9ACTN</name>
<dbReference type="AlphaFoldDB" id="A0A6L3VBS4"/>
<dbReference type="EMBL" id="WBMR01000423">
    <property type="protein sequence ID" value="KAB2353031.1"/>
    <property type="molecule type" value="Genomic_DNA"/>
</dbReference>
<proteinExistence type="predicted"/>
<evidence type="ECO:0000313" key="2">
    <source>
        <dbReference type="Proteomes" id="UP000483004"/>
    </source>
</evidence>
<organism evidence="1 2">
    <name type="scientific">Actinomadura montaniterrae</name>
    <dbReference type="NCBI Taxonomy" id="1803903"/>
    <lineage>
        <taxon>Bacteria</taxon>
        <taxon>Bacillati</taxon>
        <taxon>Actinomycetota</taxon>
        <taxon>Actinomycetes</taxon>
        <taxon>Streptosporangiales</taxon>
        <taxon>Thermomonosporaceae</taxon>
        <taxon>Actinomadura</taxon>
    </lineage>
</organism>
<dbReference type="NCBIfam" id="TIGR03544">
    <property type="entry name" value="DivI1A_domain"/>
    <property type="match status" value="2"/>
</dbReference>